<organism evidence="11 12">
    <name type="scientific">Paraflavisolibacter caeni</name>
    <dbReference type="NCBI Taxonomy" id="2982496"/>
    <lineage>
        <taxon>Bacteria</taxon>
        <taxon>Pseudomonadati</taxon>
        <taxon>Bacteroidota</taxon>
        <taxon>Chitinophagia</taxon>
        <taxon>Chitinophagales</taxon>
        <taxon>Chitinophagaceae</taxon>
        <taxon>Paraflavisolibacter</taxon>
    </lineage>
</organism>
<feature type="binding site" evidence="8">
    <location>
        <position position="124"/>
    </location>
    <ligand>
        <name>Mg(2+)</name>
        <dbReference type="ChEBI" id="CHEBI:18420"/>
    </ligand>
</feature>
<dbReference type="EMBL" id="JAOTIF010000001">
    <property type="protein sequence ID" value="MCU7547953.1"/>
    <property type="molecule type" value="Genomic_DNA"/>
</dbReference>
<evidence type="ECO:0000256" key="1">
    <source>
        <dbReference type="ARBA" id="ARBA00011738"/>
    </source>
</evidence>
<dbReference type="PANTHER" id="PTHR11846:SF0">
    <property type="entry name" value="ADENYLOSUCCINATE SYNTHETASE"/>
    <property type="match status" value="1"/>
</dbReference>
<dbReference type="GO" id="GO:0046040">
    <property type="term" value="P:IMP metabolic process"/>
    <property type="evidence" value="ECO:0007669"/>
    <property type="project" value="TreeGrafter"/>
</dbReference>
<feature type="binding site" evidence="8">
    <location>
        <position position="97"/>
    </location>
    <ligand>
        <name>Mg(2+)</name>
        <dbReference type="ChEBI" id="CHEBI:18420"/>
    </ligand>
</feature>
<reference evidence="11" key="1">
    <citation type="submission" date="2022-09" db="EMBL/GenBank/DDBJ databases">
        <authorList>
            <person name="Yuan C."/>
            <person name="Ke Z."/>
        </authorList>
    </citation>
    <scope>NUCLEOTIDE SEQUENCE</scope>
    <source>
        <strain evidence="11">LB-8</strain>
    </source>
</reference>
<dbReference type="InterPro" id="IPR027417">
    <property type="entry name" value="P-loop_NTPase"/>
</dbReference>
<dbReference type="Gene3D" id="1.10.300.10">
    <property type="entry name" value="Adenylosuccinate Synthetase, subunit A, domain 2"/>
    <property type="match status" value="1"/>
</dbReference>
<dbReference type="Proteomes" id="UP001155483">
    <property type="component" value="Unassembled WGS sequence"/>
</dbReference>
<comment type="subunit">
    <text evidence="1 8">Homodimer.</text>
</comment>
<dbReference type="InterPro" id="IPR042109">
    <property type="entry name" value="Adenylosuccinate_synth_dom1"/>
</dbReference>
<feature type="binding site" description="in other chain" evidence="8">
    <location>
        <begin position="97"/>
        <end position="100"/>
    </location>
    <ligand>
        <name>IMP</name>
        <dbReference type="ChEBI" id="CHEBI:58053"/>
        <note>ligand shared between dimeric partners</note>
    </ligand>
</feature>
<dbReference type="InterPro" id="IPR033128">
    <property type="entry name" value="Adenylosuccin_syn_Lys_AS"/>
</dbReference>
<evidence type="ECO:0000256" key="3">
    <source>
        <dbReference type="ARBA" id="ARBA00022723"/>
    </source>
</evidence>
<feature type="active site" evidence="9">
    <location>
        <position position="224"/>
    </location>
</feature>
<proteinExistence type="inferred from homology"/>
<dbReference type="SMART" id="SM00788">
    <property type="entry name" value="Adenylsucc_synt"/>
    <property type="match status" value="1"/>
</dbReference>
<evidence type="ECO:0000256" key="8">
    <source>
        <dbReference type="HAMAP-Rule" id="MF_00011"/>
    </source>
</evidence>
<dbReference type="GO" id="GO:0005737">
    <property type="term" value="C:cytoplasm"/>
    <property type="evidence" value="ECO:0007669"/>
    <property type="project" value="UniProtKB-SubCell"/>
</dbReference>
<dbReference type="InterPro" id="IPR042111">
    <property type="entry name" value="Adenylosuccinate_synth_dom3"/>
</dbReference>
<evidence type="ECO:0000256" key="4">
    <source>
        <dbReference type="ARBA" id="ARBA00022741"/>
    </source>
</evidence>
<feature type="binding site" evidence="8">
    <location>
        <begin position="494"/>
        <end position="496"/>
    </location>
    <ligand>
        <name>GTP</name>
        <dbReference type="ChEBI" id="CHEBI:37565"/>
    </ligand>
</feature>
<comment type="catalytic activity">
    <reaction evidence="8 10">
        <text>IMP + L-aspartate + GTP = N(6)-(1,2-dicarboxyethyl)-AMP + GDP + phosphate + 2 H(+)</text>
        <dbReference type="Rhea" id="RHEA:15753"/>
        <dbReference type="ChEBI" id="CHEBI:15378"/>
        <dbReference type="ChEBI" id="CHEBI:29991"/>
        <dbReference type="ChEBI" id="CHEBI:37565"/>
        <dbReference type="ChEBI" id="CHEBI:43474"/>
        <dbReference type="ChEBI" id="CHEBI:57567"/>
        <dbReference type="ChEBI" id="CHEBI:58053"/>
        <dbReference type="ChEBI" id="CHEBI:58189"/>
        <dbReference type="EC" id="6.3.4.4"/>
    </reaction>
</comment>
<feature type="binding site" description="in other chain" evidence="8">
    <location>
        <position position="321"/>
    </location>
    <ligand>
        <name>IMP</name>
        <dbReference type="ChEBI" id="CHEBI:58053"/>
        <note>ligand shared between dimeric partners</note>
    </ligand>
</feature>
<feature type="binding site" evidence="8">
    <location>
        <position position="227"/>
    </location>
    <ligand>
        <name>IMP</name>
        <dbReference type="ChEBI" id="CHEBI:58053"/>
        <note>ligand shared between dimeric partners</note>
    </ligand>
</feature>
<comment type="cofactor">
    <cofactor evidence="8">
        <name>Mg(2+)</name>
        <dbReference type="ChEBI" id="CHEBI:18420"/>
    </cofactor>
    <text evidence="8">Binds 1 Mg(2+) ion per subunit.</text>
</comment>
<comment type="similarity">
    <text evidence="8 10">Belongs to the adenylosuccinate synthetase family.</text>
</comment>
<feature type="binding site" evidence="8">
    <location>
        <begin position="381"/>
        <end position="387"/>
    </location>
    <ligand>
        <name>substrate</name>
    </ligand>
</feature>
<dbReference type="SUPFAM" id="SSF52540">
    <property type="entry name" value="P-loop containing nucleoside triphosphate hydrolases"/>
    <property type="match status" value="1"/>
</dbReference>
<evidence type="ECO:0000256" key="10">
    <source>
        <dbReference type="RuleBase" id="RU000520"/>
    </source>
</evidence>
<dbReference type="GO" id="GO:0044208">
    <property type="term" value="P:'de novo' AMP biosynthetic process"/>
    <property type="evidence" value="ECO:0007669"/>
    <property type="project" value="UniProtKB-UniRule"/>
</dbReference>
<dbReference type="Gene3D" id="3.90.170.10">
    <property type="entry name" value="Adenylosuccinate Synthetase, subunit A, domain 3"/>
    <property type="match status" value="1"/>
</dbReference>
<gene>
    <name evidence="8" type="primary">purA</name>
    <name evidence="11" type="ORF">OCK74_02455</name>
</gene>
<keyword evidence="2 8" id="KW-0436">Ligase</keyword>
<keyword evidence="3 8" id="KW-0479">Metal-binding</keyword>
<dbReference type="InterPro" id="IPR001114">
    <property type="entry name" value="Adenylosuccinate_synthetase"/>
</dbReference>
<comment type="pathway">
    <text evidence="8 10">Purine metabolism; AMP biosynthesis via de novo pathway; AMP from IMP: step 1/2.</text>
</comment>
<dbReference type="RefSeq" id="WP_279295397.1">
    <property type="nucleotide sequence ID" value="NZ_JAOTIF010000001.1"/>
</dbReference>
<name>A0A9X2XUG5_9BACT</name>
<evidence type="ECO:0000256" key="9">
    <source>
        <dbReference type="PROSITE-ProRule" id="PRU10134"/>
    </source>
</evidence>
<evidence type="ECO:0000256" key="7">
    <source>
        <dbReference type="ARBA" id="ARBA00023134"/>
    </source>
</evidence>
<dbReference type="GO" id="GO:0005525">
    <property type="term" value="F:GTP binding"/>
    <property type="evidence" value="ECO:0007669"/>
    <property type="project" value="UniProtKB-UniRule"/>
</dbReference>
<dbReference type="Gene3D" id="3.40.440.10">
    <property type="entry name" value="Adenylosuccinate Synthetase, subunit A, domain 1"/>
    <property type="match status" value="1"/>
</dbReference>
<keyword evidence="8" id="KW-0963">Cytoplasm</keyword>
<sequence length="507" mass="56054">MLINKGKTTYRQNAQKALNGVKGTAPKGTKPTPTLQVLNPLPLHFLLFVIPNVTWFFPNFELQPANFTLKTEISPTFATQFNNSSMVDVILGLQWGDEGKGKIVDYFASQYDVIARFQGGPNAGHTLYVGDKKIVLHQIPSGVFHQGTVNLIGNGVVLDPVTLRREAETVAAFGVDLRKNLFISERTNLILPTHRALDKAAEMAKGNEKIGSTLKGIGPAYMDKTGRNALRVGDLLHKSFTTSYIKLRLKHQKLLDNYNFTEDLTAWEEEFLDAIEFLRSLNIVNGEYFINNKISEGKKVLAEGAQGSMLDIDFGTFPFVTSSNTISAGVCNGLGVAPQKIKEVFGVSKAYCTRVGSGPFPTELEDETGEQLRKIGHEFGATTGRPRRCGWMDLVALQYACMINGVTQVIMTKADVLDAFSDLSVCTSYKINGKEDTQVPFQMTWNKIEPVYQSFKGWNTDTTGIKESNALPQEMKNYVAFLNEKLGVPISYISNGPGRDQLIKVNK</sequence>
<comment type="function">
    <text evidence="8">Plays an important role in the de novo pathway of purine nucleotide biosynthesis. Catalyzes the first committed step in the biosynthesis of AMP from IMP.</text>
</comment>
<dbReference type="CDD" id="cd03108">
    <property type="entry name" value="AdSS"/>
    <property type="match status" value="1"/>
</dbReference>
<dbReference type="Pfam" id="PF00709">
    <property type="entry name" value="Adenylsucc_synt"/>
    <property type="match status" value="1"/>
</dbReference>
<keyword evidence="6 8" id="KW-0460">Magnesium</keyword>
<evidence type="ECO:0000313" key="11">
    <source>
        <dbReference type="EMBL" id="MCU7547953.1"/>
    </source>
</evidence>
<feature type="active site" description="Proton acceptor" evidence="8">
    <location>
        <position position="97"/>
    </location>
</feature>
<feature type="binding site" evidence="8">
    <location>
        <begin position="96"/>
        <end position="102"/>
    </location>
    <ligand>
        <name>GTP</name>
        <dbReference type="ChEBI" id="CHEBI:37565"/>
    </ligand>
</feature>
<evidence type="ECO:0000313" key="12">
    <source>
        <dbReference type="Proteomes" id="UP001155483"/>
    </source>
</evidence>
<keyword evidence="12" id="KW-1185">Reference proteome</keyword>
<dbReference type="HAMAP" id="MF_00011">
    <property type="entry name" value="Adenylosucc_synth"/>
    <property type="match status" value="1"/>
</dbReference>
<dbReference type="PROSITE" id="PS01266">
    <property type="entry name" value="ADENYLOSUCCIN_SYN_1"/>
    <property type="match status" value="1"/>
</dbReference>
<keyword evidence="7 8" id="KW-0342">GTP-binding</keyword>
<evidence type="ECO:0000256" key="6">
    <source>
        <dbReference type="ARBA" id="ARBA00022842"/>
    </source>
</evidence>
<feature type="binding site" evidence="8">
    <location>
        <begin position="124"/>
        <end position="126"/>
    </location>
    <ligand>
        <name>GTP</name>
        <dbReference type="ChEBI" id="CHEBI:37565"/>
    </ligand>
</feature>
<comment type="subcellular location">
    <subcellularLocation>
        <location evidence="8">Cytoplasm</location>
    </subcellularLocation>
</comment>
<accession>A0A9X2XUG5</accession>
<dbReference type="PROSITE" id="PS00513">
    <property type="entry name" value="ADENYLOSUCCIN_SYN_2"/>
    <property type="match status" value="1"/>
</dbReference>
<dbReference type="InterPro" id="IPR042110">
    <property type="entry name" value="Adenylosuccinate_synth_dom2"/>
</dbReference>
<feature type="binding site" description="in other chain" evidence="8">
    <location>
        <begin position="122"/>
        <end position="125"/>
    </location>
    <ligand>
        <name>IMP</name>
        <dbReference type="ChEBI" id="CHEBI:58053"/>
        <note>ligand shared between dimeric partners</note>
    </ligand>
</feature>
<feature type="binding site" description="in other chain" evidence="8">
    <location>
        <position position="213"/>
    </location>
    <ligand>
        <name>IMP</name>
        <dbReference type="ChEBI" id="CHEBI:58053"/>
        <note>ligand shared between dimeric partners</note>
    </ligand>
</feature>
<dbReference type="InterPro" id="IPR018220">
    <property type="entry name" value="Adenylosuccin_syn_GTP-bd"/>
</dbReference>
<feature type="binding site" evidence="8">
    <location>
        <position position="387"/>
    </location>
    <ligand>
        <name>GTP</name>
        <dbReference type="ChEBI" id="CHEBI:37565"/>
    </ligand>
</feature>
<comment type="caution">
    <text evidence="11">The sequence shown here is derived from an EMBL/GenBank/DDBJ whole genome shotgun (WGS) entry which is preliminary data.</text>
</comment>
<dbReference type="FunFam" id="1.10.300.10:FF:000001">
    <property type="entry name" value="Adenylosuccinate synthetase"/>
    <property type="match status" value="1"/>
</dbReference>
<dbReference type="NCBIfam" id="TIGR00184">
    <property type="entry name" value="purA"/>
    <property type="match status" value="1"/>
</dbReference>
<feature type="active site" description="Proton donor" evidence="8">
    <location>
        <position position="125"/>
    </location>
</feature>
<reference evidence="11" key="2">
    <citation type="submission" date="2023-04" db="EMBL/GenBank/DDBJ databases">
        <title>Paracnuella aquatica gen. nov., sp. nov., a member of the family Chitinophagaceae isolated from a hot spring.</title>
        <authorList>
            <person name="Wang C."/>
        </authorList>
    </citation>
    <scope>NUCLEOTIDE SEQUENCE</scope>
    <source>
        <strain evidence="11">LB-8</strain>
    </source>
</reference>
<feature type="binding site" description="in other chain" evidence="8">
    <location>
        <position position="306"/>
    </location>
    <ligand>
        <name>IMP</name>
        <dbReference type="ChEBI" id="CHEBI:58053"/>
        <note>ligand shared between dimeric partners</note>
    </ligand>
</feature>
<dbReference type="EC" id="6.3.4.4" evidence="8 10"/>
<dbReference type="PANTHER" id="PTHR11846">
    <property type="entry name" value="ADENYLOSUCCINATE SYNTHETASE"/>
    <property type="match status" value="1"/>
</dbReference>
<dbReference type="AlphaFoldDB" id="A0A9X2XUG5"/>
<dbReference type="GO" id="GO:0000287">
    <property type="term" value="F:magnesium ion binding"/>
    <property type="evidence" value="ECO:0007669"/>
    <property type="project" value="UniProtKB-UniRule"/>
</dbReference>
<protein>
    <recommendedName>
        <fullName evidence="8 10">Adenylosuccinate synthetase</fullName>
        <shortName evidence="8">AMPSase</shortName>
        <shortName evidence="8">AdSS</shortName>
        <ecNumber evidence="8 10">6.3.4.4</ecNumber>
    </recommendedName>
    <alternativeName>
        <fullName evidence="8">IMP--aspartate ligase</fullName>
    </alternativeName>
</protein>
<feature type="binding site" evidence="8">
    <location>
        <begin position="413"/>
        <end position="415"/>
    </location>
    <ligand>
        <name>GTP</name>
        <dbReference type="ChEBI" id="CHEBI:37565"/>
    </ligand>
</feature>
<dbReference type="NCBIfam" id="NF002223">
    <property type="entry name" value="PRK01117.1"/>
    <property type="match status" value="1"/>
</dbReference>
<evidence type="ECO:0000256" key="2">
    <source>
        <dbReference type="ARBA" id="ARBA00022598"/>
    </source>
</evidence>
<keyword evidence="5 8" id="KW-0658">Purine biosynthesis</keyword>
<dbReference type="GO" id="GO:0004019">
    <property type="term" value="F:adenylosuccinate synthase activity"/>
    <property type="evidence" value="ECO:0007669"/>
    <property type="project" value="UniProtKB-UniRule"/>
</dbReference>
<evidence type="ECO:0000256" key="5">
    <source>
        <dbReference type="ARBA" id="ARBA00022755"/>
    </source>
</evidence>
<feature type="binding site" description="in other chain" evidence="8">
    <location>
        <position position="385"/>
    </location>
    <ligand>
        <name>IMP</name>
        <dbReference type="ChEBI" id="CHEBI:58053"/>
        <note>ligand shared between dimeric partners</note>
    </ligand>
</feature>
<keyword evidence="4 8" id="KW-0547">Nucleotide-binding</keyword>
<dbReference type="FunFam" id="3.90.170.10:FF:000001">
    <property type="entry name" value="Adenylosuccinate synthetase"/>
    <property type="match status" value="1"/>
</dbReference>